<dbReference type="Pfam" id="PF00155">
    <property type="entry name" value="Aminotran_1_2"/>
    <property type="match status" value="1"/>
</dbReference>
<keyword evidence="2" id="KW-0663">Pyridoxal phosphate</keyword>
<name>B5E9V5_CITBB</name>
<dbReference type="HOGENOM" id="CLU_017584_0_1_7"/>
<dbReference type="CDD" id="cd07377">
    <property type="entry name" value="WHTH_GntR"/>
    <property type="match status" value="1"/>
</dbReference>
<dbReference type="PROSITE" id="PS50949">
    <property type="entry name" value="HTH_GNTR"/>
    <property type="match status" value="1"/>
</dbReference>
<dbReference type="InterPro" id="IPR015421">
    <property type="entry name" value="PyrdxlP-dep_Trfase_major"/>
</dbReference>
<dbReference type="PANTHER" id="PTHR46577">
    <property type="entry name" value="HTH-TYPE TRANSCRIPTIONAL REGULATORY PROTEIN GABR"/>
    <property type="match status" value="1"/>
</dbReference>
<dbReference type="InterPro" id="IPR004839">
    <property type="entry name" value="Aminotransferase_I/II_large"/>
</dbReference>
<reference evidence="7 8" key="1">
    <citation type="submission" date="2008-07" db="EMBL/GenBank/DDBJ databases">
        <title>Complete sequence of Geobacter bemidjiensis BEM.</title>
        <authorList>
            <consortium name="US DOE Joint Genome Institute"/>
            <person name="Lucas S."/>
            <person name="Copeland A."/>
            <person name="Lapidus A."/>
            <person name="Glavina del Rio T."/>
            <person name="Dalin E."/>
            <person name="Tice H."/>
            <person name="Bruce D."/>
            <person name="Goodwin L."/>
            <person name="Pitluck S."/>
            <person name="Kiss H."/>
            <person name="Brettin T."/>
            <person name="Detter J.C."/>
            <person name="Han C."/>
            <person name="Kuske C.R."/>
            <person name="Schmutz J."/>
            <person name="Larimer F."/>
            <person name="Land M."/>
            <person name="Hauser L."/>
            <person name="Kyrpides N."/>
            <person name="Lykidis A."/>
            <person name="Lovley D."/>
            <person name="Richardson P."/>
        </authorList>
    </citation>
    <scope>NUCLEOTIDE SEQUENCE [LARGE SCALE GENOMIC DNA]</scope>
    <source>
        <strain evidence="8">ATCC BAA-1014 / DSM 16622 / JCM 12645 / Bem</strain>
    </source>
</reference>
<dbReference type="InterPro" id="IPR015424">
    <property type="entry name" value="PyrdxlP-dep_Trfase"/>
</dbReference>
<dbReference type="eggNOG" id="COG1167">
    <property type="taxonomic scope" value="Bacteria"/>
</dbReference>
<evidence type="ECO:0000259" key="6">
    <source>
        <dbReference type="PROSITE" id="PS50949"/>
    </source>
</evidence>
<evidence type="ECO:0000256" key="3">
    <source>
        <dbReference type="ARBA" id="ARBA00023015"/>
    </source>
</evidence>
<dbReference type="STRING" id="404380.Gbem_0222"/>
<evidence type="ECO:0000313" key="8">
    <source>
        <dbReference type="Proteomes" id="UP000008825"/>
    </source>
</evidence>
<sequence length="464" mass="51791">MFILDHHSKLPLYTQLYDQMKAGVLSGKLPSHSKLLSVRELAAELSISRNTVENAYLELCAEGYIYSKPRSGYFVSALAPDALPLPSPRIKEQRAHLPEPEPKGSIDFHPARLDPDTFPTSLWRRCFLDSLRQSRSALAQYGAPQGELRLRSSIRRYLERSRGVACDPEQVVICSGLQQSLDLVAQILKERRPAVAVENPGFHLPRSIFRNHGFETVPIAVGSGGLDLDALESSGATLVYVTPSHQFPTGCVMPIANRLSLIEWANAGDRLVIEDDYDSELRYHGKPIPSLQGLHPDGNIVYLGTFSKVLSPALRVSYLVLPYALLSAYRRLFRDYACTVSLLEQATLARFMEQGDWDRHLRRMRTLYQKKHDAMLRAVETHFGPKALVLGQGAGLHMVLELSQHDLSEKELISRARSKGIELFPYSATCAEEVGSCSRVVLGFGGVKPDVIDRGVELLSRAWY</sequence>
<evidence type="ECO:0000256" key="4">
    <source>
        <dbReference type="ARBA" id="ARBA00023125"/>
    </source>
</evidence>
<dbReference type="RefSeq" id="WP_012528661.1">
    <property type="nucleotide sequence ID" value="NC_011146.1"/>
</dbReference>
<keyword evidence="8" id="KW-1185">Reference proteome</keyword>
<evidence type="ECO:0000256" key="1">
    <source>
        <dbReference type="ARBA" id="ARBA00005384"/>
    </source>
</evidence>
<feature type="domain" description="HTH gntR-type" evidence="6">
    <location>
        <begin position="10"/>
        <end position="78"/>
    </location>
</feature>
<evidence type="ECO:0000313" key="7">
    <source>
        <dbReference type="EMBL" id="ACH37253.1"/>
    </source>
</evidence>
<dbReference type="EMBL" id="CP001124">
    <property type="protein sequence ID" value="ACH37253.1"/>
    <property type="molecule type" value="Genomic_DNA"/>
</dbReference>
<dbReference type="InterPro" id="IPR036390">
    <property type="entry name" value="WH_DNA-bd_sf"/>
</dbReference>
<dbReference type="PANTHER" id="PTHR46577:SF1">
    <property type="entry name" value="HTH-TYPE TRANSCRIPTIONAL REGULATORY PROTEIN GABR"/>
    <property type="match status" value="1"/>
</dbReference>
<dbReference type="InterPro" id="IPR036388">
    <property type="entry name" value="WH-like_DNA-bd_sf"/>
</dbReference>
<dbReference type="Proteomes" id="UP000008825">
    <property type="component" value="Chromosome"/>
</dbReference>
<dbReference type="InterPro" id="IPR051446">
    <property type="entry name" value="HTH_trans_reg/aminotransferase"/>
</dbReference>
<dbReference type="SUPFAM" id="SSF53383">
    <property type="entry name" value="PLP-dependent transferases"/>
    <property type="match status" value="1"/>
</dbReference>
<keyword evidence="7" id="KW-0032">Aminotransferase</keyword>
<dbReference type="CDD" id="cd00609">
    <property type="entry name" value="AAT_like"/>
    <property type="match status" value="1"/>
</dbReference>
<evidence type="ECO:0000256" key="5">
    <source>
        <dbReference type="ARBA" id="ARBA00023163"/>
    </source>
</evidence>
<keyword evidence="7" id="KW-0808">Transferase</keyword>
<dbReference type="InterPro" id="IPR000524">
    <property type="entry name" value="Tscrpt_reg_HTH_GntR"/>
</dbReference>
<gene>
    <name evidence="7" type="ordered locus">Gbem_0222</name>
</gene>
<reference evidence="7 8" key="2">
    <citation type="journal article" date="2010" name="BMC Genomics">
        <title>The genome of Geobacter bemidjiensis, exemplar for the subsurface clade of Geobacter species that predominate in Fe(III)-reducing subsurface environments.</title>
        <authorList>
            <person name="Aklujkar M."/>
            <person name="Young N.D."/>
            <person name="Holmes D."/>
            <person name="Chavan M."/>
            <person name="Risso C."/>
            <person name="Kiss H.E."/>
            <person name="Han C.S."/>
            <person name="Land M.L."/>
            <person name="Lovley D.R."/>
        </authorList>
    </citation>
    <scope>NUCLEOTIDE SEQUENCE [LARGE SCALE GENOMIC DNA]</scope>
    <source>
        <strain evidence="8">ATCC BAA-1014 / DSM 16622 / JCM 12645 / Bem</strain>
    </source>
</reference>
<keyword evidence="4" id="KW-0238">DNA-binding</keyword>
<dbReference type="Pfam" id="PF00392">
    <property type="entry name" value="GntR"/>
    <property type="match status" value="1"/>
</dbReference>
<dbReference type="GO" id="GO:0003677">
    <property type="term" value="F:DNA binding"/>
    <property type="evidence" value="ECO:0007669"/>
    <property type="project" value="UniProtKB-KW"/>
</dbReference>
<evidence type="ECO:0000256" key="2">
    <source>
        <dbReference type="ARBA" id="ARBA00022898"/>
    </source>
</evidence>
<dbReference type="SMART" id="SM00345">
    <property type="entry name" value="HTH_GNTR"/>
    <property type="match status" value="1"/>
</dbReference>
<dbReference type="KEGG" id="gbm:Gbem_0222"/>
<dbReference type="SUPFAM" id="SSF46785">
    <property type="entry name" value="Winged helix' DNA-binding domain"/>
    <property type="match status" value="1"/>
</dbReference>
<protein>
    <submittedName>
        <fullName evidence="7">Helix-turn-helix transcriptional regulator with aminotransferase domain, GntR family</fullName>
    </submittedName>
</protein>
<accession>B5E9V5</accession>
<dbReference type="Gene3D" id="3.40.640.10">
    <property type="entry name" value="Type I PLP-dependent aspartate aminotransferase-like (Major domain)"/>
    <property type="match status" value="1"/>
</dbReference>
<organism evidence="7 8">
    <name type="scientific">Citrifermentans bemidjiense (strain ATCC BAA-1014 / DSM 16622 / JCM 12645 / Bem)</name>
    <name type="common">Geobacter bemidjiensis</name>
    <dbReference type="NCBI Taxonomy" id="404380"/>
    <lineage>
        <taxon>Bacteria</taxon>
        <taxon>Pseudomonadati</taxon>
        <taxon>Thermodesulfobacteriota</taxon>
        <taxon>Desulfuromonadia</taxon>
        <taxon>Geobacterales</taxon>
        <taxon>Geobacteraceae</taxon>
        <taxon>Citrifermentans</taxon>
    </lineage>
</organism>
<dbReference type="OrthoDB" id="9808770at2"/>
<dbReference type="PRINTS" id="PR00035">
    <property type="entry name" value="HTHGNTR"/>
</dbReference>
<dbReference type="GO" id="GO:0008483">
    <property type="term" value="F:transaminase activity"/>
    <property type="evidence" value="ECO:0007669"/>
    <property type="project" value="UniProtKB-KW"/>
</dbReference>
<dbReference type="Gene3D" id="1.10.10.10">
    <property type="entry name" value="Winged helix-like DNA-binding domain superfamily/Winged helix DNA-binding domain"/>
    <property type="match status" value="1"/>
</dbReference>
<proteinExistence type="inferred from homology"/>
<dbReference type="GO" id="GO:0030170">
    <property type="term" value="F:pyridoxal phosphate binding"/>
    <property type="evidence" value="ECO:0007669"/>
    <property type="project" value="InterPro"/>
</dbReference>
<comment type="similarity">
    <text evidence="1">In the C-terminal section; belongs to the class-I pyridoxal-phosphate-dependent aminotransferase family.</text>
</comment>
<dbReference type="GO" id="GO:0003700">
    <property type="term" value="F:DNA-binding transcription factor activity"/>
    <property type="evidence" value="ECO:0007669"/>
    <property type="project" value="InterPro"/>
</dbReference>
<keyword evidence="3" id="KW-0805">Transcription regulation</keyword>
<keyword evidence="5" id="KW-0804">Transcription</keyword>
<dbReference type="AlphaFoldDB" id="B5E9V5"/>